<dbReference type="InterPro" id="IPR050553">
    <property type="entry name" value="Thioredoxin_ResA/DsbE_sf"/>
</dbReference>
<dbReference type="Proteomes" id="UP000002215">
    <property type="component" value="Chromosome"/>
</dbReference>
<dbReference type="SUPFAM" id="SSF52833">
    <property type="entry name" value="Thioredoxin-like"/>
    <property type="match status" value="1"/>
</dbReference>
<evidence type="ECO:0000256" key="1">
    <source>
        <dbReference type="ARBA" id="ARBA00004196"/>
    </source>
</evidence>
<dbReference type="Pfam" id="PF14289">
    <property type="entry name" value="DUF4369"/>
    <property type="match status" value="1"/>
</dbReference>
<keyword evidence="5" id="KW-0732">Signal</keyword>
<feature type="signal peptide" evidence="5">
    <location>
        <begin position="1"/>
        <end position="18"/>
    </location>
</feature>
<dbReference type="AlphaFoldDB" id="A0A979G2D2"/>
<keyword evidence="4" id="KW-0676">Redox-active center</keyword>
<evidence type="ECO:0000259" key="6">
    <source>
        <dbReference type="PROSITE" id="PS51352"/>
    </source>
</evidence>
<gene>
    <name evidence="7" type="ordered locus">Cpin_2082</name>
</gene>
<accession>A0A979G2D2</accession>
<reference evidence="8" key="1">
    <citation type="submission" date="2009-08" db="EMBL/GenBank/DDBJ databases">
        <title>The complete genome of Chitinophaga pinensis DSM 2588.</title>
        <authorList>
            <consortium name="US DOE Joint Genome Institute (JGI-PGF)"/>
            <person name="Lucas S."/>
            <person name="Copeland A."/>
            <person name="Lapidus A."/>
            <person name="Glavina del Rio T."/>
            <person name="Dalin E."/>
            <person name="Tice H."/>
            <person name="Bruce D."/>
            <person name="Goodwin L."/>
            <person name="Pitluck S."/>
            <person name="Kyrpides N."/>
            <person name="Mavromatis K."/>
            <person name="Ivanova N."/>
            <person name="Mikhailova N."/>
            <person name="Sims D."/>
            <person name="Meinche L."/>
            <person name="Brettin T."/>
            <person name="Detter J.C."/>
            <person name="Han C."/>
            <person name="Larimer F."/>
            <person name="Land M."/>
            <person name="Hauser L."/>
            <person name="Markowitz V."/>
            <person name="Cheng J.-F."/>
            <person name="Hugenholtz P."/>
            <person name="Woyke T."/>
            <person name="Wu D."/>
            <person name="Spring S."/>
            <person name="Klenk H.-P."/>
            <person name="Eisen J.A."/>
        </authorList>
    </citation>
    <scope>NUCLEOTIDE SEQUENCE [LARGE SCALE GENOMIC DNA]</scope>
    <source>
        <strain evidence="8">ATCC 43595 / DSM 2588 / LMG 13176 / NBRC 15968 / NCIMB 11800 / UQM 2034</strain>
    </source>
</reference>
<protein>
    <submittedName>
        <fullName evidence="7">Alkyl hydroperoxide reductase/ Thiol specific antioxidant/ Mal allergen</fullName>
    </submittedName>
</protein>
<evidence type="ECO:0000313" key="7">
    <source>
        <dbReference type="EMBL" id="ACU59575.1"/>
    </source>
</evidence>
<evidence type="ECO:0000256" key="5">
    <source>
        <dbReference type="SAM" id="SignalP"/>
    </source>
</evidence>
<reference evidence="7 8" key="2">
    <citation type="journal article" date="2010" name="Stand. Genomic Sci.">
        <title>Complete genome sequence of Chitinophaga pinensis type strain (UQM 2034).</title>
        <authorList>
            <person name="Glavina Del Rio T."/>
            <person name="Abt B."/>
            <person name="Spring S."/>
            <person name="Lapidus A."/>
            <person name="Nolan M."/>
            <person name="Tice H."/>
            <person name="Copeland A."/>
            <person name="Cheng J.F."/>
            <person name="Chen F."/>
            <person name="Bruce D."/>
            <person name="Goodwin L."/>
            <person name="Pitluck S."/>
            <person name="Ivanova N."/>
            <person name="Mavromatis K."/>
            <person name="Mikhailova N."/>
            <person name="Pati A."/>
            <person name="Chen A."/>
            <person name="Palaniappan K."/>
            <person name="Land M."/>
            <person name="Hauser L."/>
            <person name="Chang Y.J."/>
            <person name="Jeffries C.D."/>
            <person name="Chain P."/>
            <person name="Saunders E."/>
            <person name="Detter J.C."/>
            <person name="Brettin T."/>
            <person name="Rohde M."/>
            <person name="Goker M."/>
            <person name="Bristow J."/>
            <person name="Eisen J.A."/>
            <person name="Markowitz V."/>
            <person name="Hugenholtz P."/>
            <person name="Kyrpides N.C."/>
            <person name="Klenk H.P."/>
            <person name="Lucas S."/>
        </authorList>
    </citation>
    <scope>NUCLEOTIDE SEQUENCE [LARGE SCALE GENOMIC DNA]</scope>
    <source>
        <strain evidence="8">ATCC 43595 / DSM 2588 / LMG 13176 / NBRC 15968 / NCIMB 11800 / UQM 2034</strain>
    </source>
</reference>
<evidence type="ECO:0000256" key="4">
    <source>
        <dbReference type="ARBA" id="ARBA00023284"/>
    </source>
</evidence>
<dbReference type="GO" id="GO:0016491">
    <property type="term" value="F:oxidoreductase activity"/>
    <property type="evidence" value="ECO:0007669"/>
    <property type="project" value="InterPro"/>
</dbReference>
<dbReference type="InterPro" id="IPR013766">
    <property type="entry name" value="Thioredoxin_domain"/>
</dbReference>
<dbReference type="InterPro" id="IPR036249">
    <property type="entry name" value="Thioredoxin-like_sf"/>
</dbReference>
<proteinExistence type="predicted"/>
<feature type="domain" description="Thioredoxin" evidence="6">
    <location>
        <begin position="228"/>
        <end position="379"/>
    </location>
</feature>
<dbReference type="EMBL" id="CP001699">
    <property type="protein sequence ID" value="ACU59575.1"/>
    <property type="molecule type" value="Genomic_DNA"/>
</dbReference>
<dbReference type="CDD" id="cd02966">
    <property type="entry name" value="TlpA_like_family"/>
    <property type="match status" value="1"/>
</dbReference>
<dbReference type="PANTHER" id="PTHR42852">
    <property type="entry name" value="THIOL:DISULFIDE INTERCHANGE PROTEIN DSBE"/>
    <property type="match status" value="1"/>
</dbReference>
<dbReference type="PROSITE" id="PS00194">
    <property type="entry name" value="THIOREDOXIN_1"/>
    <property type="match status" value="1"/>
</dbReference>
<dbReference type="RefSeq" id="WP_012789751.1">
    <property type="nucleotide sequence ID" value="NC_013132.1"/>
</dbReference>
<evidence type="ECO:0000256" key="2">
    <source>
        <dbReference type="ARBA" id="ARBA00022748"/>
    </source>
</evidence>
<sequence>MKYLLTLISLAAVIPCKAQFVLDGKVSGYKGKYIYLQYADDKGTYIRDSATVKNGLFRFSGNVSEPFMAALKNSSDPRSYNDSGNVSLFLEPKKMTISVEEGNFANAQVEGSASQKQFGAMQQQIRYVNKKWKVVMDTLSAVNKRSNFEYQELKNWVLSPFHMDMDEIYDRSMNQYPTSYVTAYYLRFKVNELSADSLKKWYAGFPEKVKQSKYGKSLNEDIQRKKIGIPGTMAKGFSSEDIDGKPLSLADYKGKYVLLDFWASWCLPCRKGSPHLKELYGKYKDKGFEIIGISDDDSKPDAWRKAVEKDGTGIWKHVLRGMKRTDSGFDRTNDKSDFYNIHALPTKILIDPNGQIIGRYTGEGEEDKSMDEKLASIFGK</sequence>
<dbReference type="GO" id="GO:0017004">
    <property type="term" value="P:cytochrome complex assembly"/>
    <property type="evidence" value="ECO:0007669"/>
    <property type="project" value="UniProtKB-KW"/>
</dbReference>
<dbReference type="InterPro" id="IPR017937">
    <property type="entry name" value="Thioredoxin_CS"/>
</dbReference>
<dbReference type="Pfam" id="PF00578">
    <property type="entry name" value="AhpC-TSA"/>
    <property type="match status" value="1"/>
</dbReference>
<evidence type="ECO:0000256" key="3">
    <source>
        <dbReference type="ARBA" id="ARBA00023157"/>
    </source>
</evidence>
<comment type="subcellular location">
    <subcellularLocation>
        <location evidence="1">Cell envelope</location>
    </subcellularLocation>
</comment>
<dbReference type="GO" id="GO:0030313">
    <property type="term" value="C:cell envelope"/>
    <property type="evidence" value="ECO:0007669"/>
    <property type="project" value="UniProtKB-SubCell"/>
</dbReference>
<organism evidence="7 8">
    <name type="scientific">Chitinophaga pinensis (strain ATCC 43595 / DSM 2588 / LMG 13176 / NBRC 15968 / NCIMB 11800 / UQM 2034)</name>
    <dbReference type="NCBI Taxonomy" id="485918"/>
    <lineage>
        <taxon>Bacteria</taxon>
        <taxon>Pseudomonadati</taxon>
        <taxon>Bacteroidota</taxon>
        <taxon>Chitinophagia</taxon>
        <taxon>Chitinophagales</taxon>
        <taxon>Chitinophagaceae</taxon>
        <taxon>Chitinophaga</taxon>
    </lineage>
</organism>
<dbReference type="KEGG" id="cpi:Cpin_2082"/>
<dbReference type="PANTHER" id="PTHR42852:SF6">
    <property type="entry name" value="THIOL:DISULFIDE INTERCHANGE PROTEIN DSBE"/>
    <property type="match status" value="1"/>
</dbReference>
<dbReference type="PROSITE" id="PS51352">
    <property type="entry name" value="THIOREDOXIN_2"/>
    <property type="match status" value="1"/>
</dbReference>
<feature type="chain" id="PRO_5037723335" evidence="5">
    <location>
        <begin position="19"/>
        <end position="380"/>
    </location>
</feature>
<evidence type="ECO:0000313" key="8">
    <source>
        <dbReference type="Proteomes" id="UP000002215"/>
    </source>
</evidence>
<dbReference type="GO" id="GO:0016209">
    <property type="term" value="F:antioxidant activity"/>
    <property type="evidence" value="ECO:0007669"/>
    <property type="project" value="InterPro"/>
</dbReference>
<dbReference type="OrthoDB" id="750178at2"/>
<dbReference type="InterPro" id="IPR000866">
    <property type="entry name" value="AhpC/TSA"/>
</dbReference>
<name>A0A979G2D2_CHIPD</name>
<dbReference type="Gene3D" id="3.40.30.10">
    <property type="entry name" value="Glutaredoxin"/>
    <property type="match status" value="1"/>
</dbReference>
<keyword evidence="3" id="KW-1015">Disulfide bond</keyword>
<dbReference type="InterPro" id="IPR025380">
    <property type="entry name" value="DUF4369"/>
</dbReference>
<keyword evidence="2" id="KW-0201">Cytochrome c-type biogenesis</keyword>